<name>A0AAV8G5T1_9POAL</name>
<evidence type="ECO:0000259" key="1">
    <source>
        <dbReference type="SMART" id="SM00743"/>
    </source>
</evidence>
<dbReference type="PANTHER" id="PTHR36805:SF7">
    <property type="entry name" value="AGENET DOMAIN-CONTAINING PROTEIN"/>
    <property type="match status" value="1"/>
</dbReference>
<feature type="domain" description="Agenet" evidence="1">
    <location>
        <begin position="135"/>
        <end position="195"/>
    </location>
</feature>
<dbReference type="InterPro" id="IPR014002">
    <property type="entry name" value="Agenet_dom_plant"/>
</dbReference>
<evidence type="ECO:0000313" key="3">
    <source>
        <dbReference type="Proteomes" id="UP001140206"/>
    </source>
</evidence>
<dbReference type="SMART" id="SM00743">
    <property type="entry name" value="Agenet"/>
    <property type="match status" value="1"/>
</dbReference>
<dbReference type="Pfam" id="PF05641">
    <property type="entry name" value="Agenet"/>
    <property type="match status" value="1"/>
</dbReference>
<proteinExistence type="predicted"/>
<comment type="caution">
    <text evidence="2">The sequence shown here is derived from an EMBL/GenBank/DDBJ whole genome shotgun (WGS) entry which is preliminary data.</text>
</comment>
<sequence>MLPLCYTYVHRTIPTMAMVVKLHLPFPFEAGDEVELKSFLKGFRSAWFRCKVKKIRTRKGSLQCAMEYHDFPDEKITWTSAYETPPKDSSSCQTHRTTKELMFRPPFPSFHKENEQPLSMLTQTSSAEVTAVVNDVWRVGDLVDLWCDGCYWSGKIIKLHTDESVQVELPGPPIGEGGVYKGFLRDLRPSLNWSQENGWSVPISQENGASWCTAHLVQCPPLAFMYNESDPVCRTLDQQSHQMCLETENASPVNLHAASKMALEWKVASSEEASGCERNQDLLNRAGSSGRASTEKTEAELLCFGRRKHSSQKSRRVVCLEGKGEMGKAVRYSERERNVGIVGMEEREGDRIGIEEEIDVGESIMELEEAANKIRWLRGLLRFGFSWLGPNRHPDSPSSVWNFIPDTDTHTHTRQRQHQKSIG</sequence>
<dbReference type="AlphaFoldDB" id="A0AAV8G5T1"/>
<dbReference type="InterPro" id="IPR008395">
    <property type="entry name" value="Agenet-like_dom"/>
</dbReference>
<dbReference type="Proteomes" id="UP001140206">
    <property type="component" value="Chromosome 2"/>
</dbReference>
<accession>A0AAV8G5T1</accession>
<dbReference type="EMBL" id="JAMFTS010000002">
    <property type="protein sequence ID" value="KAJ4797852.1"/>
    <property type="molecule type" value="Genomic_DNA"/>
</dbReference>
<evidence type="ECO:0000313" key="2">
    <source>
        <dbReference type="EMBL" id="KAJ4797852.1"/>
    </source>
</evidence>
<protein>
    <recommendedName>
        <fullName evidence="1">Agenet domain-containing protein</fullName>
    </recommendedName>
</protein>
<reference evidence="2" key="1">
    <citation type="submission" date="2022-08" db="EMBL/GenBank/DDBJ databases">
        <authorList>
            <person name="Marques A."/>
        </authorList>
    </citation>
    <scope>NUCLEOTIDE SEQUENCE</scope>
    <source>
        <strain evidence="2">RhyPub2mFocal</strain>
        <tissue evidence="2">Leaves</tissue>
    </source>
</reference>
<organism evidence="2 3">
    <name type="scientific">Rhynchospora pubera</name>
    <dbReference type="NCBI Taxonomy" id="906938"/>
    <lineage>
        <taxon>Eukaryota</taxon>
        <taxon>Viridiplantae</taxon>
        <taxon>Streptophyta</taxon>
        <taxon>Embryophyta</taxon>
        <taxon>Tracheophyta</taxon>
        <taxon>Spermatophyta</taxon>
        <taxon>Magnoliopsida</taxon>
        <taxon>Liliopsida</taxon>
        <taxon>Poales</taxon>
        <taxon>Cyperaceae</taxon>
        <taxon>Cyperoideae</taxon>
        <taxon>Rhynchosporeae</taxon>
        <taxon>Rhynchospora</taxon>
    </lineage>
</organism>
<keyword evidence="3" id="KW-1185">Reference proteome</keyword>
<dbReference type="PANTHER" id="PTHR36805">
    <property type="entry name" value="AGENET DOMAIN-CONTAINING PROTEIN"/>
    <property type="match status" value="1"/>
</dbReference>
<gene>
    <name evidence="2" type="ORF">LUZ62_049098</name>
</gene>